<keyword evidence="1" id="KW-1133">Transmembrane helix</keyword>
<evidence type="ECO:0000313" key="2">
    <source>
        <dbReference type="EMBL" id="AOC55193.1"/>
    </source>
</evidence>
<keyword evidence="1" id="KW-0472">Membrane</keyword>
<sequence length="136" mass="15437">MINSLIVVGVAVVLLYYYFNMKKPMDSAKVIVKSTFPRKKEVDFKEPPIVIDRKLDITLYNRNYGQGDPIRGDLAITPNTGDWFATSANPVLTLRKGALHHLVDLKRNCEMNELLNCYSKASHFSQSGIISKYNKN</sequence>
<dbReference type="OrthoDB" id="15054at10239"/>
<organism evidence="2 3">
    <name type="scientific">Lymphocystis disease virus 3</name>
    <dbReference type="NCBI Taxonomy" id="2560566"/>
    <lineage>
        <taxon>Viruses</taxon>
        <taxon>Varidnaviria</taxon>
        <taxon>Bamfordvirae</taxon>
        <taxon>Nucleocytoviricota</taxon>
        <taxon>Megaviricetes</taxon>
        <taxon>Pimascovirales</taxon>
        <taxon>Pimascovirales incertae sedis</taxon>
        <taxon>Iridoviridae</taxon>
        <taxon>Alphairidovirinae</taxon>
        <taxon>Lymphocystivirus</taxon>
        <taxon>Lymphocystivirus sparus1</taxon>
    </lineage>
</organism>
<keyword evidence="3" id="KW-1185">Reference proteome</keyword>
<name>A0A1B2RW13_9VIRU</name>
<evidence type="ECO:0000256" key="1">
    <source>
        <dbReference type="SAM" id="Phobius"/>
    </source>
</evidence>
<dbReference type="KEGG" id="vg:30902685"/>
<protein>
    <submittedName>
        <fullName evidence="2">Uncharacterized protein</fullName>
    </submittedName>
</protein>
<dbReference type="Proteomes" id="UP000149121">
    <property type="component" value="Segment"/>
</dbReference>
<reference evidence="2 3" key="1">
    <citation type="journal article" date="2016" name="J. Virol.">
        <title>Concurrence of Iridovirus, Polyomavirus, and a Unique Member of a New Group of Fish Papillomaviruses in Lymphocystis Disease-Affected Gilthead Sea Bream.</title>
        <authorList>
            <person name="Lopez-Bueno A."/>
            <person name="Mavian C."/>
            <person name="Labella A.M."/>
            <person name="Castro D."/>
            <person name="Borrego J.J."/>
            <person name="Alcami A."/>
            <person name="Alejo A."/>
        </authorList>
    </citation>
    <scope>NUCLEOTIDE SEQUENCE [LARGE SCALE GENOMIC DNA]</scope>
    <source>
        <strain evidence="2">SA9</strain>
    </source>
</reference>
<evidence type="ECO:0000313" key="3">
    <source>
        <dbReference type="Proteomes" id="UP000149121"/>
    </source>
</evidence>
<gene>
    <name evidence="2" type="ORF">LCDVSa109R</name>
</gene>
<accession>A0A1B2RW13</accession>
<keyword evidence="1" id="KW-0812">Transmembrane</keyword>
<dbReference type="Pfam" id="PF19168">
    <property type="entry name" value="DUF5850"/>
    <property type="match status" value="1"/>
</dbReference>
<dbReference type="EMBL" id="KX643370">
    <property type="protein sequence ID" value="AOC55193.1"/>
    <property type="molecule type" value="Genomic_DNA"/>
</dbReference>
<feature type="transmembrane region" description="Helical" evidence="1">
    <location>
        <begin position="6"/>
        <end position="21"/>
    </location>
</feature>
<dbReference type="InterPro" id="IPR043882">
    <property type="entry name" value="DUF5850"/>
</dbReference>
<proteinExistence type="predicted"/>